<evidence type="ECO:0000256" key="1">
    <source>
        <dbReference type="SAM" id="MobiDB-lite"/>
    </source>
</evidence>
<protein>
    <recommendedName>
        <fullName evidence="4">F-box domain-containing protein</fullName>
    </recommendedName>
</protein>
<evidence type="ECO:0000313" key="3">
    <source>
        <dbReference type="Proteomes" id="UP000623467"/>
    </source>
</evidence>
<feature type="compositionally biased region" description="Basic and acidic residues" evidence="1">
    <location>
        <begin position="189"/>
        <end position="203"/>
    </location>
</feature>
<dbReference type="Gene3D" id="3.80.10.10">
    <property type="entry name" value="Ribonuclease Inhibitor"/>
    <property type="match status" value="1"/>
</dbReference>
<comment type="caution">
    <text evidence="2">The sequence shown here is derived from an EMBL/GenBank/DDBJ whole genome shotgun (WGS) entry which is preliminary data.</text>
</comment>
<dbReference type="Proteomes" id="UP000623467">
    <property type="component" value="Unassembled WGS sequence"/>
</dbReference>
<sequence>MTARRFGDSGSLDSLPTNRTTLANLPHSTMVLTRRAARDLKSIIRRLPAEVLLAMCGCASDSTLASLCSTSRTMRALATPVLYRSVSLTDRTQAKRFIETVASRPGLAAHVRRLLLRRVELSGRTAQTLNRILPLMTRLEDLDLRSVAFWLEGGIGGACFGDLRTFRGPRDPAELGVAAGFLGSPRVDHDVGRPGLSGKRERTVSGAPAATHRIQASARSTSAPSTRASAPFCCALARPPTSVAWPELWWTSKPPRVLETVGEHAPKIEHMVFRARKPVELPLATVAERLGALPRLRELGFRRYTYPSEAAGAAHTWGAACKTLVRVVLDGADWRRVGGQWTVAAIQADDEQ</sequence>
<dbReference type="InterPro" id="IPR032675">
    <property type="entry name" value="LRR_dom_sf"/>
</dbReference>
<dbReference type="EMBL" id="JACAZH010000123">
    <property type="protein sequence ID" value="KAF7324267.1"/>
    <property type="molecule type" value="Genomic_DNA"/>
</dbReference>
<evidence type="ECO:0000313" key="2">
    <source>
        <dbReference type="EMBL" id="KAF7324267.1"/>
    </source>
</evidence>
<organism evidence="2 3">
    <name type="scientific">Mycena sanguinolenta</name>
    <dbReference type="NCBI Taxonomy" id="230812"/>
    <lineage>
        <taxon>Eukaryota</taxon>
        <taxon>Fungi</taxon>
        <taxon>Dikarya</taxon>
        <taxon>Basidiomycota</taxon>
        <taxon>Agaricomycotina</taxon>
        <taxon>Agaricomycetes</taxon>
        <taxon>Agaricomycetidae</taxon>
        <taxon>Agaricales</taxon>
        <taxon>Marasmiineae</taxon>
        <taxon>Mycenaceae</taxon>
        <taxon>Mycena</taxon>
    </lineage>
</organism>
<name>A0A8H6TWW8_9AGAR</name>
<keyword evidence="3" id="KW-1185">Reference proteome</keyword>
<dbReference type="OrthoDB" id="3010166at2759"/>
<proteinExistence type="predicted"/>
<feature type="region of interest" description="Disordered" evidence="1">
    <location>
        <begin position="189"/>
        <end position="221"/>
    </location>
</feature>
<dbReference type="AlphaFoldDB" id="A0A8H6TWW8"/>
<evidence type="ECO:0008006" key="4">
    <source>
        <dbReference type="Google" id="ProtNLM"/>
    </source>
</evidence>
<reference evidence="2" key="1">
    <citation type="submission" date="2020-05" db="EMBL/GenBank/DDBJ databases">
        <title>Mycena genomes resolve the evolution of fungal bioluminescence.</title>
        <authorList>
            <person name="Tsai I.J."/>
        </authorList>
    </citation>
    <scope>NUCLEOTIDE SEQUENCE</scope>
    <source>
        <strain evidence="2">160909Yilan</strain>
    </source>
</reference>
<accession>A0A8H6TWW8</accession>
<gene>
    <name evidence="2" type="ORF">MSAN_02528300</name>
</gene>